<gene>
    <name evidence="1" type="ORF">SEMRO_621_G176690.1</name>
</gene>
<reference evidence="1" key="1">
    <citation type="submission" date="2020-06" db="EMBL/GenBank/DDBJ databases">
        <authorList>
            <consortium name="Plant Systems Biology data submission"/>
        </authorList>
    </citation>
    <scope>NUCLEOTIDE SEQUENCE</scope>
    <source>
        <strain evidence="1">D6</strain>
    </source>
</reference>
<comment type="caution">
    <text evidence="1">The sequence shown here is derived from an EMBL/GenBank/DDBJ whole genome shotgun (WGS) entry which is preliminary data.</text>
</comment>
<dbReference type="AlphaFoldDB" id="A0A9N8E8T0"/>
<keyword evidence="1" id="KW-0808">Transferase</keyword>
<dbReference type="InterPro" id="IPR053159">
    <property type="entry name" value="Hybrid_Histidine_Kinase"/>
</dbReference>
<accession>A0A9N8E8T0</accession>
<organism evidence="1 2">
    <name type="scientific">Seminavis robusta</name>
    <dbReference type="NCBI Taxonomy" id="568900"/>
    <lineage>
        <taxon>Eukaryota</taxon>
        <taxon>Sar</taxon>
        <taxon>Stramenopiles</taxon>
        <taxon>Ochrophyta</taxon>
        <taxon>Bacillariophyta</taxon>
        <taxon>Bacillariophyceae</taxon>
        <taxon>Bacillariophycidae</taxon>
        <taxon>Naviculales</taxon>
        <taxon>Naviculaceae</taxon>
        <taxon>Seminavis</taxon>
    </lineage>
</organism>
<dbReference type="Proteomes" id="UP001153069">
    <property type="component" value="Unassembled WGS sequence"/>
</dbReference>
<protein>
    <submittedName>
        <fullName evidence="1">Histidine kinase</fullName>
    </submittedName>
</protein>
<name>A0A9N8E8T0_9STRA</name>
<sequence>MRTFHKVMEAHRQTNAIHYLLPTFQFALNMIRGTEKPGRISGKLFDEEEFLNVQAVDNLSAKVTMKVCKLIQACYTGEYEVGARVASDAPNWPTETFSPFIRTFICLYTGVCNAAITHTNESLRSCKRQRLAIVKKNLRQAKRHVRFSEGRYDAVLHILQAEIYGIRGRTRTAVATFQDAVDCARAEGLTSLMRLASERAAALLSKVGRWKEAKMHLEKAADAYQCWGADAKVEKLLLRLKELDQEHPTFSSSFQFMPVNMRSGFAKAA</sequence>
<evidence type="ECO:0000313" key="1">
    <source>
        <dbReference type="EMBL" id="CAB9513904.1"/>
    </source>
</evidence>
<evidence type="ECO:0000313" key="2">
    <source>
        <dbReference type="Proteomes" id="UP001153069"/>
    </source>
</evidence>
<dbReference type="GO" id="GO:0016301">
    <property type="term" value="F:kinase activity"/>
    <property type="evidence" value="ECO:0007669"/>
    <property type="project" value="UniProtKB-KW"/>
</dbReference>
<dbReference type="PANTHER" id="PTHR43642:SF1">
    <property type="entry name" value="HYBRID SIGNAL TRANSDUCTION HISTIDINE KINASE G"/>
    <property type="match status" value="1"/>
</dbReference>
<proteinExistence type="predicted"/>
<dbReference type="SUPFAM" id="SSF48452">
    <property type="entry name" value="TPR-like"/>
    <property type="match status" value="1"/>
</dbReference>
<keyword evidence="2" id="KW-1185">Reference proteome</keyword>
<dbReference type="EMBL" id="CAICTM010000620">
    <property type="protein sequence ID" value="CAB9513904.1"/>
    <property type="molecule type" value="Genomic_DNA"/>
</dbReference>
<dbReference type="PANTHER" id="PTHR43642">
    <property type="entry name" value="HYBRID SIGNAL TRANSDUCTION HISTIDINE KINASE G"/>
    <property type="match status" value="1"/>
</dbReference>
<dbReference type="InterPro" id="IPR011990">
    <property type="entry name" value="TPR-like_helical_dom_sf"/>
</dbReference>
<keyword evidence="1" id="KW-0418">Kinase</keyword>